<name>A0A0H4TP87_9BACT</name>
<keyword evidence="1" id="KW-1133">Transmembrane helix</keyword>
<sequence length="370" mass="40559">MKQKLTKLAAFFILVIAITLQHAEASKLYLYPDSIDVIAGDSFVLEVRLDTEGESVNAVDITGNVDDGIVENVLTADSIIEILIHAGALDSDTFHFIGGIPGGYVGNGVIGRVSITAVKPGTLAVTFGEESIILGESGKSLKDQTATRGSNINVLQPSENHILITSKSHPDQNKWYNEKDLHLHWDLEEGTEYSYLVSLDPMAVPDDTPDRPKGELLWLGDINIGGLNEGIYYFTLKRIGQDALARFRAMIDTTPPEWVGFEVSEGVPETNYQAFVTFLAKDKQSGINHYEVKVDNERPQNVLAPYILPSGYLNITISAIDNAGNHIEKNIIGDSQRNILVLYAIVGLMVLGAAVVAIRPIRERIFTKQN</sequence>
<evidence type="ECO:0000313" key="2">
    <source>
        <dbReference type="EMBL" id="AKQ02524.1"/>
    </source>
</evidence>
<keyword evidence="1" id="KW-0812">Transmembrane</keyword>
<dbReference type="AlphaFoldDB" id="A0A0H4TP87"/>
<dbReference type="EMBL" id="KT007000">
    <property type="protein sequence ID" value="AKQ02524.1"/>
    <property type="molecule type" value="Genomic_DNA"/>
</dbReference>
<evidence type="ECO:0000256" key="1">
    <source>
        <dbReference type="SAM" id="Phobius"/>
    </source>
</evidence>
<accession>A0A0H4TP87</accession>
<protein>
    <submittedName>
        <fullName evidence="2">Uncharacterized protein</fullName>
    </submittedName>
</protein>
<feature type="transmembrane region" description="Helical" evidence="1">
    <location>
        <begin position="339"/>
        <end position="358"/>
    </location>
</feature>
<proteinExistence type="predicted"/>
<organism evidence="2">
    <name type="scientific">uncultured Parcubacteria bacterium Rifle_16ft_4_minimus_37647</name>
    <dbReference type="NCBI Taxonomy" id="1665140"/>
    <lineage>
        <taxon>Bacteria</taxon>
        <taxon>Candidatus Parcubacteria</taxon>
        <taxon>environmental samples</taxon>
    </lineage>
</organism>
<keyword evidence="1" id="KW-0472">Membrane</keyword>
<reference evidence="2" key="1">
    <citation type="journal article" date="2015" name="ISME J.">
        <title>Aquifer environment selects for microbial species cohorts in sediment and groundwater.</title>
        <authorList>
            <person name="Hug L.A."/>
            <person name="Thomas B.C."/>
            <person name="Brown C.T."/>
            <person name="Frischkorn K.R."/>
            <person name="Williams K.H."/>
            <person name="Tringe S.G."/>
            <person name="Banfield J.F."/>
        </authorList>
    </citation>
    <scope>NUCLEOTIDE SEQUENCE</scope>
</reference>